<accession>A0AAW3MKA5</accession>
<dbReference type="GO" id="GO:0009289">
    <property type="term" value="C:pilus"/>
    <property type="evidence" value="ECO:0007669"/>
    <property type="project" value="InterPro"/>
</dbReference>
<dbReference type="PANTHER" id="PTHR33420">
    <property type="entry name" value="FIMBRIAL SUBUNIT ELFA-RELATED"/>
    <property type="match status" value="1"/>
</dbReference>
<evidence type="ECO:0000256" key="1">
    <source>
        <dbReference type="ARBA" id="ARBA00022729"/>
    </source>
</evidence>
<dbReference type="Proteomes" id="UP000056453">
    <property type="component" value="Unassembled WGS sequence"/>
</dbReference>
<proteinExistence type="predicted"/>
<dbReference type="GO" id="GO:0043709">
    <property type="term" value="P:cell adhesion involved in single-species biofilm formation"/>
    <property type="evidence" value="ECO:0007669"/>
    <property type="project" value="TreeGrafter"/>
</dbReference>
<dbReference type="EMBL" id="LPBJ01000095">
    <property type="protein sequence ID" value="KVP89370.1"/>
    <property type="molecule type" value="Genomic_DNA"/>
</dbReference>
<dbReference type="PANTHER" id="PTHR33420:SF3">
    <property type="entry name" value="FIMBRIAL SUBUNIT ELFA"/>
    <property type="match status" value="1"/>
</dbReference>
<dbReference type="AlphaFoldDB" id="A0AAW3MKA5"/>
<evidence type="ECO:0000313" key="4">
    <source>
        <dbReference type="EMBL" id="KVP89370.1"/>
    </source>
</evidence>
<dbReference type="RefSeq" id="WP_059807751.1">
    <property type="nucleotide sequence ID" value="NZ_LOYM01000124.1"/>
</dbReference>
<reference evidence="4 5" key="1">
    <citation type="submission" date="2015-11" db="EMBL/GenBank/DDBJ databases">
        <title>Expanding the genomic diversity of Burkholderia species for the development of highly accurate diagnostics.</title>
        <authorList>
            <person name="Sahl J."/>
            <person name="Keim P."/>
            <person name="Wagner D."/>
        </authorList>
    </citation>
    <scope>NUCLEOTIDE SEQUENCE [LARGE SCALE GENOMIC DNA]</scope>
    <source>
        <strain evidence="4 5">MSMB1808WGS</strain>
    </source>
</reference>
<evidence type="ECO:0000313" key="5">
    <source>
        <dbReference type="Proteomes" id="UP000056453"/>
    </source>
</evidence>
<evidence type="ECO:0000259" key="3">
    <source>
        <dbReference type="Pfam" id="PF00419"/>
    </source>
</evidence>
<evidence type="ECO:0000256" key="2">
    <source>
        <dbReference type="SAM" id="SignalP"/>
    </source>
</evidence>
<sequence length="179" mass="18665">MNKVSKAAVFSLLFALGLPLAEPIAAHASGDTGTIRFTGEIRANTCTLASKDVQVDLGDVNADDYRRAGTLRSAKPFTIDLVGCSAELQGVRVKFEGTPDPTQPNYLAVGTGKSADATGMAIELFDGAGHTVGINSSTVEQPLHAGNNALLFMAGYVSTTDKVKAGNANAVAEFTLQYR</sequence>
<name>A0AAW3MKA5_9BURK</name>
<organism evidence="4 5">
    <name type="scientific">Burkholderia ubonensis</name>
    <dbReference type="NCBI Taxonomy" id="101571"/>
    <lineage>
        <taxon>Bacteria</taxon>
        <taxon>Pseudomonadati</taxon>
        <taxon>Pseudomonadota</taxon>
        <taxon>Betaproteobacteria</taxon>
        <taxon>Burkholderiales</taxon>
        <taxon>Burkholderiaceae</taxon>
        <taxon>Burkholderia</taxon>
        <taxon>Burkholderia cepacia complex</taxon>
    </lineage>
</organism>
<dbReference type="Gene3D" id="2.60.40.1090">
    <property type="entry name" value="Fimbrial-type adhesion domain"/>
    <property type="match status" value="1"/>
</dbReference>
<dbReference type="InterPro" id="IPR036937">
    <property type="entry name" value="Adhesion_dom_fimbrial_sf"/>
</dbReference>
<comment type="caution">
    <text evidence="4">The sequence shown here is derived from an EMBL/GenBank/DDBJ whole genome shotgun (WGS) entry which is preliminary data.</text>
</comment>
<dbReference type="InterPro" id="IPR008966">
    <property type="entry name" value="Adhesion_dom_sf"/>
</dbReference>
<gene>
    <name evidence="4" type="ORF">WJ96_20480</name>
</gene>
<dbReference type="InterPro" id="IPR000259">
    <property type="entry name" value="Adhesion_dom_fimbrial"/>
</dbReference>
<keyword evidence="5" id="KW-1185">Reference proteome</keyword>
<feature type="signal peptide" evidence="2">
    <location>
        <begin position="1"/>
        <end position="21"/>
    </location>
</feature>
<dbReference type="InterPro" id="IPR050263">
    <property type="entry name" value="Bact_Fimbrial_Adh_Pro"/>
</dbReference>
<feature type="chain" id="PRO_5043408325" description="Fimbrial-type adhesion domain-containing protein" evidence="2">
    <location>
        <begin position="22"/>
        <end position="179"/>
    </location>
</feature>
<protein>
    <recommendedName>
        <fullName evidence="3">Fimbrial-type adhesion domain-containing protein</fullName>
    </recommendedName>
</protein>
<keyword evidence="1 2" id="KW-0732">Signal</keyword>
<feature type="domain" description="Fimbrial-type adhesion" evidence="3">
    <location>
        <begin position="35"/>
        <end position="178"/>
    </location>
</feature>
<dbReference type="SUPFAM" id="SSF49401">
    <property type="entry name" value="Bacterial adhesins"/>
    <property type="match status" value="1"/>
</dbReference>
<dbReference type="Pfam" id="PF00419">
    <property type="entry name" value="Fimbrial"/>
    <property type="match status" value="1"/>
</dbReference>